<dbReference type="InterPro" id="IPR024078">
    <property type="entry name" value="LmbE-like_dom_sf"/>
</dbReference>
<evidence type="ECO:0000313" key="1">
    <source>
        <dbReference type="EMBL" id="QUL98121.1"/>
    </source>
</evidence>
<accession>A0AAT9LAM4</accession>
<dbReference type="InterPro" id="IPR003737">
    <property type="entry name" value="GlcNAc_PI_deacetylase-related"/>
</dbReference>
<dbReference type="EMBL" id="CP062796">
    <property type="protein sequence ID" value="QUL98121.1"/>
    <property type="molecule type" value="Genomic_DNA"/>
</dbReference>
<gene>
    <name evidence="1" type="ORF">IMF26_08695</name>
</gene>
<dbReference type="KEGG" id="fcz:IMF26_08695"/>
<proteinExistence type="predicted"/>
<reference evidence="1" key="1">
    <citation type="submission" date="2020-10" db="EMBL/GenBank/DDBJ databases">
        <authorList>
            <person name="Kadnikov V."/>
            <person name="Beletsky A.V."/>
            <person name="Mardanov A.V."/>
            <person name="Karnachuk O.V."/>
            <person name="Ravin N.V."/>
        </authorList>
    </citation>
    <scope>NUCLEOTIDE SEQUENCE</scope>
    <source>
        <strain evidence="1">Bu02</strain>
    </source>
</reference>
<dbReference type="Pfam" id="PF02585">
    <property type="entry name" value="PIG-L"/>
    <property type="match status" value="1"/>
</dbReference>
<protein>
    <submittedName>
        <fullName evidence="1">PIG-L family deacetylase</fullName>
    </submittedName>
</protein>
<dbReference type="PANTHER" id="PTHR12993">
    <property type="entry name" value="N-ACETYLGLUCOSAMINYL-PHOSPHATIDYLINOSITOL DE-N-ACETYLASE-RELATED"/>
    <property type="match status" value="1"/>
</dbReference>
<dbReference type="PANTHER" id="PTHR12993:SF11">
    <property type="entry name" value="N-ACETYLGLUCOSAMINYL-PHOSPHATIDYLINOSITOL DE-N-ACETYLASE"/>
    <property type="match status" value="1"/>
</dbReference>
<dbReference type="GO" id="GO:0016811">
    <property type="term" value="F:hydrolase activity, acting on carbon-nitrogen (but not peptide) bonds, in linear amides"/>
    <property type="evidence" value="ECO:0007669"/>
    <property type="project" value="TreeGrafter"/>
</dbReference>
<sequence length="251" mass="28173">MNIKDLVPTPELRRARNVLVIFPHPDDAELVAGGTVALLTGEGATVTYAPVTDGGMGSFDPRASREEVSRLRRKEQAEAAGILGVSHIEWLGFEDGRVPEPETLRKSMVSLIRRVRPDFVITLDPWLPYEAHPDHRRTAMAAVEACLFAPLPLAYPEDLDKGFLPWQVTGIALALSTHPNTFINIEKTWDKKIQAILCHRSQFPEEVWNTFFPYILAKSQEYGKEIGAKVAEVFKVLSPTHLHVMVDTWRV</sequence>
<dbReference type="SUPFAM" id="SSF102588">
    <property type="entry name" value="LmbE-like"/>
    <property type="match status" value="1"/>
</dbReference>
<organism evidence="1">
    <name type="scientific">Candidatus Fermentithermobacillus carboniphilus</name>
    <dbReference type="NCBI Taxonomy" id="3085328"/>
    <lineage>
        <taxon>Bacteria</taxon>
        <taxon>Bacillati</taxon>
        <taxon>Bacillota</taxon>
        <taxon>Candidatus Fermentithermobacillia</taxon>
        <taxon>Candidatus Fermentithermobacillales</taxon>
        <taxon>Candidatus Fermentithermobacillaceae</taxon>
        <taxon>Candidatus Fermentithermobacillus</taxon>
    </lineage>
</organism>
<reference evidence="1" key="2">
    <citation type="journal article" date="2023" name="Biology">
        <title>Prokaryotic Life Associated with Coal-Fire Gas Vents Revealed by Metagenomics.</title>
        <authorList>
            <person name="Kadnikov V.V."/>
            <person name="Mardanov A.V."/>
            <person name="Beletsky A.V."/>
            <person name="Karnachuk O.V."/>
            <person name="Ravin N.V."/>
        </authorList>
    </citation>
    <scope>NUCLEOTIDE SEQUENCE</scope>
    <source>
        <strain evidence="1">Bu02</strain>
    </source>
</reference>
<dbReference type="AlphaFoldDB" id="A0AAT9LAM4"/>
<name>A0AAT9LAM4_9FIRM</name>
<dbReference type="Gene3D" id="3.40.50.10320">
    <property type="entry name" value="LmbE-like"/>
    <property type="match status" value="1"/>
</dbReference>